<evidence type="ECO:0000313" key="2">
    <source>
        <dbReference type="Proteomes" id="UP000027195"/>
    </source>
</evidence>
<protein>
    <submittedName>
        <fullName evidence="1">Uncharacterized protein</fullName>
    </submittedName>
</protein>
<gene>
    <name evidence="1" type="ORF">BOTBODRAFT_432895</name>
</gene>
<name>A0A067MUB8_BOTB1</name>
<accession>A0A067MUB8</accession>
<proteinExistence type="predicted"/>
<keyword evidence="2" id="KW-1185">Reference proteome</keyword>
<dbReference type="InParanoid" id="A0A067MUB8"/>
<organism evidence="1 2">
    <name type="scientific">Botryobasidium botryosum (strain FD-172 SS1)</name>
    <dbReference type="NCBI Taxonomy" id="930990"/>
    <lineage>
        <taxon>Eukaryota</taxon>
        <taxon>Fungi</taxon>
        <taxon>Dikarya</taxon>
        <taxon>Basidiomycota</taxon>
        <taxon>Agaricomycotina</taxon>
        <taxon>Agaricomycetes</taxon>
        <taxon>Cantharellales</taxon>
        <taxon>Botryobasidiaceae</taxon>
        <taxon>Botryobasidium</taxon>
    </lineage>
</organism>
<evidence type="ECO:0000313" key="1">
    <source>
        <dbReference type="EMBL" id="KDQ19214.1"/>
    </source>
</evidence>
<sequence>MLLAWRSLNGECWLLESSPINCEPAVVVSCDKSVSIPSVCLGRRRWCDTHKRFPGLLNRGEAWRSLVSIPYATRNLTPILYIHRYLMAPFLAPRKLLSRF</sequence>
<dbReference type="HOGENOM" id="CLU_2305614_0_0_1"/>
<dbReference type="AlphaFoldDB" id="A0A067MUB8"/>
<dbReference type="Proteomes" id="UP000027195">
    <property type="component" value="Unassembled WGS sequence"/>
</dbReference>
<dbReference type="EMBL" id="KL198019">
    <property type="protein sequence ID" value="KDQ19214.1"/>
    <property type="molecule type" value="Genomic_DNA"/>
</dbReference>
<reference evidence="2" key="1">
    <citation type="journal article" date="2014" name="Proc. Natl. Acad. Sci. U.S.A.">
        <title>Extensive sampling of basidiomycete genomes demonstrates inadequacy of the white-rot/brown-rot paradigm for wood decay fungi.</title>
        <authorList>
            <person name="Riley R."/>
            <person name="Salamov A.A."/>
            <person name="Brown D.W."/>
            <person name="Nagy L.G."/>
            <person name="Floudas D."/>
            <person name="Held B.W."/>
            <person name="Levasseur A."/>
            <person name="Lombard V."/>
            <person name="Morin E."/>
            <person name="Otillar R."/>
            <person name="Lindquist E.A."/>
            <person name="Sun H."/>
            <person name="LaButti K.M."/>
            <person name="Schmutz J."/>
            <person name="Jabbour D."/>
            <person name="Luo H."/>
            <person name="Baker S.E."/>
            <person name="Pisabarro A.G."/>
            <person name="Walton J.D."/>
            <person name="Blanchette R.A."/>
            <person name="Henrissat B."/>
            <person name="Martin F."/>
            <person name="Cullen D."/>
            <person name="Hibbett D.S."/>
            <person name="Grigoriev I.V."/>
        </authorList>
    </citation>
    <scope>NUCLEOTIDE SEQUENCE [LARGE SCALE GENOMIC DNA]</scope>
    <source>
        <strain evidence="2">FD-172 SS1</strain>
    </source>
</reference>